<dbReference type="GO" id="GO:0005886">
    <property type="term" value="C:plasma membrane"/>
    <property type="evidence" value="ECO:0007669"/>
    <property type="project" value="UniProtKB-SubCell"/>
</dbReference>
<name>A0A922HX68_DERFA</name>
<sequence length="1405" mass="159569">MPTSLLLLSSSSISFLFMMNDNGDAFVVVVVVANNNNNNNSNILVDDDHVVVVVDDDDDDENDCDSYQKIDWYHQYRDDNENIDDKNIGKQQQQHHQQQQKQQKKKEKKKKESKRPTAICSDGFYQCQNVNKIFVANHNDDDDDRCKQNKFYDDHYENVDEFNDVDSEEKIVISFEKSGEKRSNCENLNKNFHSPLITMKTYLKKHSNIFSILKNQNNHSTMTKMDTNYYYHHHHYNHYQKSMNNGNNNMFYRLMFIFCLLIIINIFIDNNHHHFCLAIHHHMDEIDSSMATETAIENSLESNIQTFSLSPSSSSSLLFSTIPTIRTTSSIIDTEVSKIDYTTTATLHDTDIMSILNVYYPYNLLFNELNDNNNDSTIIMTTTTMPTPSSQITSNYFESIPKPLHQKQLPENDKSSSPTSTMTSSDIDSITFSSDSTTTKTTTTLTVVTSLSNHEYDRNNNSVDIKNNTDPGFMELTVVDHAIILIGGSLSLITILGNVLVMVAFKIDRQLQTISNYFLLSLAVADFLIGFISMPLSLIYIVADGWPLGYSICDIWLAIDYLNSNASVLNLLLISFDRYFSVTRPLTYRAKRTTRRACIFISFAWIVSALLWPPWIFAWPKIEGRRTVPEHQCYIPFLESNIWVTTITAIMAFWIPVTIMCILYWRIWRETENRYRELTSLVVISPATTNQPTATIATTTTTSITKSSTPTASGTLTGGTNIALPTTSDSRSKIKLKSTTNNSPIGDDKKCHHQNSNQNQSTKAHKRPSHLPNCPRSLIYRNKVRTSQIVVSTATSQQEIGKDSEQQKTCGFVRPSHGRTSRLRSNNKTPSISIVGRAMSHTSIGQQSYVEPAPKIFSTHDYGDEIKLEDIPNPTEGLVCLKSPATIVGQDLDVEDYENELLEIAAAASATDIGSIASESRRSSLTFLGWIWNRLTFNNTRHKRCSSDSSKHSKRSQLKKKYSIQELQSGVVTATETTSAIKCPGCAYRLRRLRRRRQLQKMKQIRQQKSLELEQPSTNIRPRMMDMPSKSIDHSLDMSTIKQTGINYHIREMESINDDNTQSDSSIYTIVIKLQDPKDFNHHDNQRSGESIKMLRSHRSKRSSSTSSSAIRQDSATGIISDELQSISIIAKDNKRNVDRQEQLGTNNVDECHVYIDDNYDINDDNLEDDDYDDDDLDDDIDDEYDVVVGDGDDDGIINVDNNDILDEDLQTNVFMYTNDDDDDNFDEDDDDFDEDNDDDIDDNNDNEPEQDDEDDSDSSIQIKNCCTIRCVKSNSNSKNNQQNQPTHTTPVLVAKQQQQPQQRSKINRQPQGSMMTTKSSSININTKQQQQQQQHGAHILQHQQSTTTSQTSTTMTPALLSSSAAFTRVRATFQPKSERKAAKTLSAILLAFIVTWTPYNVLGK</sequence>
<feature type="compositionally biased region" description="Basic residues" evidence="11">
    <location>
        <begin position="952"/>
        <end position="961"/>
    </location>
</feature>
<dbReference type="GO" id="GO:0016907">
    <property type="term" value="F:G protein-coupled acetylcholine receptor activity"/>
    <property type="evidence" value="ECO:0007669"/>
    <property type="project" value="InterPro"/>
</dbReference>
<evidence type="ECO:0000259" key="13">
    <source>
        <dbReference type="PROSITE" id="PS50262"/>
    </source>
</evidence>
<evidence type="ECO:0000256" key="3">
    <source>
        <dbReference type="ARBA" id="ARBA00022475"/>
    </source>
</evidence>
<accession>A0A922HX68</accession>
<protein>
    <submittedName>
        <fullName evidence="14">Muscarinic acetylcholine receptor M5</fullName>
    </submittedName>
</protein>
<evidence type="ECO:0000256" key="5">
    <source>
        <dbReference type="ARBA" id="ARBA00022989"/>
    </source>
</evidence>
<dbReference type="GO" id="GO:0030425">
    <property type="term" value="C:dendrite"/>
    <property type="evidence" value="ECO:0007669"/>
    <property type="project" value="TreeGrafter"/>
</dbReference>
<dbReference type="Gene3D" id="1.20.1070.10">
    <property type="entry name" value="Rhodopsin 7-helix transmembrane proteins"/>
    <property type="match status" value="1"/>
</dbReference>
<keyword evidence="3" id="KW-1003">Cell membrane</keyword>
<feature type="region of interest" description="Disordered" evidence="11">
    <location>
        <begin position="78"/>
        <end position="116"/>
    </location>
</feature>
<reference evidence="14" key="2">
    <citation type="journal article" date="2022" name="Res Sq">
        <title>Comparative Genomics Reveals Insights into the Divergent Evolution of Astigmatic Mites and Household Pest Adaptations.</title>
        <authorList>
            <person name="Xiong Q."/>
            <person name="Wan A.T.-Y."/>
            <person name="Liu X.-Y."/>
            <person name="Fung C.S.-H."/>
            <person name="Xiao X."/>
            <person name="Malainual N."/>
            <person name="Hou J."/>
            <person name="Wang L."/>
            <person name="Wang M."/>
            <person name="Yang K."/>
            <person name="Cui Y."/>
            <person name="Leung E."/>
            <person name="Nong W."/>
            <person name="Shin S.-K."/>
            <person name="Au S."/>
            <person name="Jeong K.Y."/>
            <person name="Chew F.T."/>
            <person name="Hui J."/>
            <person name="Leung T.F."/>
            <person name="Tungtrongchitr A."/>
            <person name="Zhong N."/>
            <person name="Liu Z."/>
            <person name="Tsui S."/>
        </authorList>
    </citation>
    <scope>NUCLEOTIDE SEQUENCE</scope>
    <source>
        <strain evidence="14">Derf</strain>
        <tissue evidence="14">Whole organism</tissue>
    </source>
</reference>
<evidence type="ECO:0000256" key="4">
    <source>
        <dbReference type="ARBA" id="ARBA00022692"/>
    </source>
</evidence>
<dbReference type="InterPro" id="IPR000995">
    <property type="entry name" value="Musac_Ach_rcpt"/>
</dbReference>
<keyword evidence="9 10" id="KW-0807">Transducer</keyword>
<feature type="compositionally biased region" description="Low complexity" evidence="11">
    <location>
        <begin position="415"/>
        <end position="425"/>
    </location>
</feature>
<dbReference type="SUPFAM" id="SSF81321">
    <property type="entry name" value="Family A G protein-coupled receptor-like"/>
    <property type="match status" value="1"/>
</dbReference>
<feature type="compositionally biased region" description="Basic and acidic residues" evidence="11">
    <location>
        <begin position="78"/>
        <end position="88"/>
    </location>
</feature>
<evidence type="ECO:0000256" key="12">
    <source>
        <dbReference type="SAM" id="Phobius"/>
    </source>
</evidence>
<evidence type="ECO:0000256" key="8">
    <source>
        <dbReference type="ARBA" id="ARBA00023170"/>
    </source>
</evidence>
<keyword evidence="7 12" id="KW-0472">Membrane</keyword>
<feature type="compositionally biased region" description="Low complexity" evidence="11">
    <location>
        <begin position="90"/>
        <end position="101"/>
    </location>
</feature>
<evidence type="ECO:0000256" key="7">
    <source>
        <dbReference type="ARBA" id="ARBA00023136"/>
    </source>
</evidence>
<comment type="subcellular location">
    <subcellularLocation>
        <location evidence="1">Cell membrane</location>
        <topology evidence="1">Multi-pass membrane protein</topology>
    </subcellularLocation>
</comment>
<feature type="compositionally biased region" description="Low complexity" evidence="11">
    <location>
        <begin position="1274"/>
        <end position="1285"/>
    </location>
</feature>
<dbReference type="Pfam" id="PF00001">
    <property type="entry name" value="7tm_1"/>
    <property type="match status" value="1"/>
</dbReference>
<dbReference type="InterPro" id="IPR000276">
    <property type="entry name" value="GPCR_Rhodpsn"/>
</dbReference>
<feature type="compositionally biased region" description="Acidic residues" evidence="11">
    <location>
        <begin position="1219"/>
        <end position="1258"/>
    </location>
</feature>
<feature type="transmembrane region" description="Helical" evidence="12">
    <location>
        <begin position="555"/>
        <end position="576"/>
    </location>
</feature>
<evidence type="ECO:0000256" key="6">
    <source>
        <dbReference type="ARBA" id="ARBA00023040"/>
    </source>
</evidence>
<dbReference type="PRINTS" id="PR00243">
    <property type="entry name" value="MUSCARINICR"/>
</dbReference>
<feature type="region of interest" description="Disordered" evidence="11">
    <location>
        <begin position="1079"/>
        <end position="1114"/>
    </location>
</feature>
<organism evidence="14 15">
    <name type="scientific">Dermatophagoides farinae</name>
    <name type="common">American house dust mite</name>
    <dbReference type="NCBI Taxonomy" id="6954"/>
    <lineage>
        <taxon>Eukaryota</taxon>
        <taxon>Metazoa</taxon>
        <taxon>Ecdysozoa</taxon>
        <taxon>Arthropoda</taxon>
        <taxon>Chelicerata</taxon>
        <taxon>Arachnida</taxon>
        <taxon>Acari</taxon>
        <taxon>Acariformes</taxon>
        <taxon>Sarcoptiformes</taxon>
        <taxon>Astigmata</taxon>
        <taxon>Psoroptidia</taxon>
        <taxon>Analgoidea</taxon>
        <taxon>Pyroglyphidae</taxon>
        <taxon>Dermatophagoidinae</taxon>
        <taxon>Dermatophagoides</taxon>
    </lineage>
</organism>
<feature type="region of interest" description="Disordered" evidence="11">
    <location>
        <begin position="1216"/>
        <end position="1261"/>
    </location>
</feature>
<reference evidence="14" key="1">
    <citation type="submission" date="2013-05" db="EMBL/GenBank/DDBJ databases">
        <authorList>
            <person name="Yim A.K.Y."/>
            <person name="Chan T.F."/>
            <person name="Ji K.M."/>
            <person name="Liu X.Y."/>
            <person name="Zhou J.W."/>
            <person name="Li R.Q."/>
            <person name="Yang K.Y."/>
            <person name="Li J."/>
            <person name="Li M."/>
            <person name="Law P.T.W."/>
            <person name="Wu Y.L."/>
            <person name="Cai Z.L."/>
            <person name="Qin H."/>
            <person name="Bao Y."/>
            <person name="Leung R.K.K."/>
            <person name="Ng P.K.S."/>
            <person name="Zou J."/>
            <person name="Zhong X.J."/>
            <person name="Ran P.X."/>
            <person name="Zhong N.S."/>
            <person name="Liu Z.G."/>
            <person name="Tsui S.K.W."/>
        </authorList>
    </citation>
    <scope>NUCLEOTIDE SEQUENCE</scope>
    <source>
        <strain evidence="14">Derf</strain>
        <tissue evidence="14">Whole organism</tissue>
    </source>
</reference>
<feature type="region of interest" description="Disordered" evidence="11">
    <location>
        <begin position="1274"/>
        <end position="1356"/>
    </location>
</feature>
<evidence type="ECO:0000256" key="9">
    <source>
        <dbReference type="ARBA" id="ARBA00023224"/>
    </source>
</evidence>
<feature type="transmembrane region" description="Helical" evidence="12">
    <location>
        <begin position="250"/>
        <end position="268"/>
    </location>
</feature>
<dbReference type="PANTHER" id="PTHR24247">
    <property type="entry name" value="5-HYDROXYTRYPTAMINE RECEPTOR"/>
    <property type="match status" value="1"/>
</dbReference>
<dbReference type="PROSITE" id="PS50262">
    <property type="entry name" value="G_PROTEIN_RECEP_F1_2"/>
    <property type="match status" value="1"/>
</dbReference>
<comment type="similarity">
    <text evidence="2 10">Belongs to the G-protein coupled receptor 1 family.</text>
</comment>
<dbReference type="EMBL" id="ASGP02000004">
    <property type="protein sequence ID" value="KAH9512010.1"/>
    <property type="molecule type" value="Genomic_DNA"/>
</dbReference>
<evidence type="ECO:0000256" key="1">
    <source>
        <dbReference type="ARBA" id="ARBA00004651"/>
    </source>
</evidence>
<dbReference type="PROSITE" id="PS00237">
    <property type="entry name" value="G_PROTEIN_RECEP_F1_1"/>
    <property type="match status" value="1"/>
</dbReference>
<feature type="transmembrane region" description="Helical" evidence="12">
    <location>
        <begin position="517"/>
        <end position="543"/>
    </location>
</feature>
<evidence type="ECO:0000256" key="11">
    <source>
        <dbReference type="SAM" id="MobiDB-lite"/>
    </source>
</evidence>
<dbReference type="PANTHER" id="PTHR24247:SF265">
    <property type="entry name" value="MUSCARINIC ACETYLCHOLINE RECEPTOR DM1"/>
    <property type="match status" value="1"/>
</dbReference>
<evidence type="ECO:0000256" key="2">
    <source>
        <dbReference type="ARBA" id="ARBA00010663"/>
    </source>
</evidence>
<keyword evidence="5 12" id="KW-1133">Transmembrane helix</keyword>
<evidence type="ECO:0000313" key="14">
    <source>
        <dbReference type="EMBL" id="KAH9512010.1"/>
    </source>
</evidence>
<comment type="caution">
    <text evidence="14">The sequence shown here is derived from an EMBL/GenBank/DDBJ whole genome shotgun (WGS) entry which is preliminary data.</text>
</comment>
<feature type="compositionally biased region" description="Basic residues" evidence="11">
    <location>
        <begin position="102"/>
        <end position="113"/>
    </location>
</feature>
<feature type="region of interest" description="Disordered" evidence="11">
    <location>
        <begin position="694"/>
        <end position="777"/>
    </location>
</feature>
<feature type="compositionally biased region" description="Polar residues" evidence="11">
    <location>
        <begin position="714"/>
        <end position="729"/>
    </location>
</feature>
<keyword evidence="6 10" id="KW-0297">G-protein coupled receptor</keyword>
<feature type="transmembrane region" description="Helical" evidence="12">
    <location>
        <begin position="597"/>
        <end position="622"/>
    </location>
</feature>
<dbReference type="GO" id="GO:0007187">
    <property type="term" value="P:G protein-coupled receptor signaling pathway, coupled to cyclic nucleotide second messenger"/>
    <property type="evidence" value="ECO:0007669"/>
    <property type="project" value="TreeGrafter"/>
</dbReference>
<evidence type="ECO:0000313" key="15">
    <source>
        <dbReference type="Proteomes" id="UP000790347"/>
    </source>
</evidence>
<dbReference type="GO" id="GO:0045202">
    <property type="term" value="C:synapse"/>
    <property type="evidence" value="ECO:0007669"/>
    <property type="project" value="TreeGrafter"/>
</dbReference>
<dbReference type="GO" id="GO:0007197">
    <property type="term" value="P:adenylate cyclase-inhibiting G protein-coupled acetylcholine receptor signaling pathway"/>
    <property type="evidence" value="ECO:0007669"/>
    <property type="project" value="TreeGrafter"/>
</dbReference>
<dbReference type="InterPro" id="IPR017452">
    <property type="entry name" value="GPCR_Rhodpsn_7TM"/>
</dbReference>
<feature type="compositionally biased region" description="Polar residues" evidence="11">
    <location>
        <begin position="1304"/>
        <end position="1328"/>
    </location>
</feature>
<feature type="compositionally biased region" description="Low complexity" evidence="11">
    <location>
        <begin position="694"/>
        <end position="713"/>
    </location>
</feature>
<feature type="domain" description="G-protein coupled receptors family 1 profile" evidence="13">
    <location>
        <begin position="497"/>
        <end position="667"/>
    </location>
</feature>
<feature type="region of interest" description="Disordered" evidence="11">
    <location>
        <begin position="1160"/>
        <end position="1181"/>
    </location>
</feature>
<feature type="region of interest" description="Disordered" evidence="11">
    <location>
        <begin position="942"/>
        <end position="961"/>
    </location>
</feature>
<keyword evidence="15" id="KW-1185">Reference proteome</keyword>
<gene>
    <name evidence="14" type="primary">CHRM5_2</name>
    <name evidence="14" type="ORF">DERF_010426</name>
</gene>
<feature type="transmembrane region" description="Helical" evidence="12">
    <location>
        <begin position="482"/>
        <end position="505"/>
    </location>
</feature>
<keyword evidence="4 10" id="KW-0812">Transmembrane</keyword>
<feature type="region of interest" description="Disordered" evidence="11">
    <location>
        <begin position="406"/>
        <end position="425"/>
    </location>
</feature>
<feature type="transmembrane region" description="Helical" evidence="12">
    <location>
        <begin position="642"/>
        <end position="665"/>
    </location>
</feature>
<keyword evidence="8 10" id="KW-0675">Receptor</keyword>
<feature type="compositionally biased region" description="Low complexity" evidence="11">
    <location>
        <begin position="1329"/>
        <end position="1355"/>
    </location>
</feature>
<proteinExistence type="inferred from homology"/>
<feature type="compositionally biased region" description="Low complexity" evidence="11">
    <location>
        <begin position="1103"/>
        <end position="1114"/>
    </location>
</feature>
<dbReference type="PRINTS" id="PR00237">
    <property type="entry name" value="GPCRRHODOPSN"/>
</dbReference>
<evidence type="ECO:0000256" key="10">
    <source>
        <dbReference type="RuleBase" id="RU000688"/>
    </source>
</evidence>
<dbReference type="GO" id="GO:0004993">
    <property type="term" value="F:G protein-coupled serotonin receptor activity"/>
    <property type="evidence" value="ECO:0007669"/>
    <property type="project" value="TreeGrafter"/>
</dbReference>
<dbReference type="Proteomes" id="UP000790347">
    <property type="component" value="Unassembled WGS sequence"/>
</dbReference>